<proteinExistence type="predicted"/>
<dbReference type="Proteomes" id="UP000241421">
    <property type="component" value="Unassembled WGS sequence"/>
</dbReference>
<dbReference type="EMBL" id="PXWF02000325">
    <property type="protein sequence ID" value="PWF40342.1"/>
    <property type="molecule type" value="Genomic_DNA"/>
</dbReference>
<keyword evidence="1" id="KW-0472">Membrane</keyword>
<accession>A0A2U2HC21</accession>
<organism evidence="2 3">
    <name type="scientific">Massilia glaciei</name>
    <dbReference type="NCBI Taxonomy" id="1524097"/>
    <lineage>
        <taxon>Bacteria</taxon>
        <taxon>Pseudomonadati</taxon>
        <taxon>Pseudomonadota</taxon>
        <taxon>Betaproteobacteria</taxon>
        <taxon>Burkholderiales</taxon>
        <taxon>Oxalobacteraceae</taxon>
        <taxon>Telluria group</taxon>
        <taxon>Massilia</taxon>
    </lineage>
</organism>
<feature type="transmembrane region" description="Helical" evidence="1">
    <location>
        <begin position="282"/>
        <end position="305"/>
    </location>
</feature>
<name>A0A2U2HC21_9BURK</name>
<sequence length="562" mass="59286">MLQSLLRFVVRHVLMFVLVVLVLLAGGWALAQWSAHRAGAAGLATLERGDAELGAHRARLGAELGARMAAMQKASLGTIDARIVAVSALIGARAGAPGAPLLVFPLPAGGALAQAALGHARGALELALLRQERDYLVALRAAVSAGLDLDGARAQLARLHAAHVAAYAAVVDNVHGQRRLRRDHPLASWLPGTPEYGRFSALKDQYLVLRAANGRAAEAYLAHKALLGRMLALSAPGRFAIAEPAVDAALLPLRAGIADGRRAVRENWVARAAGPVREVAPAAAVLVLLIILTPVAVKALFYFVLAPLAARRPPIILDPGASGACEPPAGARSRVAQSLTIGSGEQLLIHSDYIQSSSIRGEKATQWLLSWSCPFTSIAAGLVALTRVRTGATESIVVSASDDPFSEVVLLTLPKGAAMVFQPRALVGVVVADDAPLVIDRCWRLGSLHAWLSLQLRYLVFRGPVTLVVRGCRGVRSEAAGGGRRISQFATLGFSANLAYSTMRCETFFPYLRGRESLFHDRFEGGPGQFIYEETPRAGVGGGAARRGLEGVADALLKVFGI</sequence>
<protein>
    <submittedName>
        <fullName evidence="2">Uncharacterized protein</fullName>
    </submittedName>
</protein>
<keyword evidence="1" id="KW-0812">Transmembrane</keyword>
<evidence type="ECO:0000313" key="3">
    <source>
        <dbReference type="Proteomes" id="UP000241421"/>
    </source>
</evidence>
<keyword evidence="1" id="KW-1133">Transmembrane helix</keyword>
<dbReference type="OrthoDB" id="8745986at2"/>
<keyword evidence="3" id="KW-1185">Reference proteome</keyword>
<evidence type="ECO:0000256" key="1">
    <source>
        <dbReference type="SAM" id="Phobius"/>
    </source>
</evidence>
<gene>
    <name evidence="2" type="ORF">C7C56_026245</name>
</gene>
<dbReference type="AlphaFoldDB" id="A0A2U2HC21"/>
<comment type="caution">
    <text evidence="2">The sequence shown here is derived from an EMBL/GenBank/DDBJ whole genome shotgun (WGS) entry which is preliminary data.</text>
</comment>
<reference evidence="2 3" key="1">
    <citation type="submission" date="2018-04" db="EMBL/GenBank/DDBJ databases">
        <title>Massilia violaceinigra sp. nov., a novel purple-pigmented bacterium isolated from Tianshan glacier, Xinjiang, China.</title>
        <authorList>
            <person name="Wang H."/>
        </authorList>
    </citation>
    <scope>NUCLEOTIDE SEQUENCE [LARGE SCALE GENOMIC DNA]</scope>
    <source>
        <strain evidence="2 3">B448-2</strain>
    </source>
</reference>
<evidence type="ECO:0000313" key="2">
    <source>
        <dbReference type="EMBL" id="PWF40342.1"/>
    </source>
</evidence>